<dbReference type="Proteomes" id="UP000199459">
    <property type="component" value="Unassembled WGS sequence"/>
</dbReference>
<sequence>MNDSNNLYKLLAPEYIYPDLEENHTMLYRNPLVITLSCFAFFILSGPASLVSASQDAALLQENHNRFLLAEANHHGHDKETKHASNKKDVEGHGKDSHDNDHNSKKDDKHGGKKGGMKKHMHDYAHLIIPHADKLKLTDEQLGKITRLHLKHKKLHKKVKDALQDSMKAFKKASLKPGTSDAELRDLGKAVTKAFNDMIEHHIKERNAVHTVLTETQLKQLNSIKIKHDHESHDDENGGHGGH</sequence>
<evidence type="ECO:0000313" key="2">
    <source>
        <dbReference type="EMBL" id="SEM71322.1"/>
    </source>
</evidence>
<dbReference type="AlphaFoldDB" id="A0A1H8AKL1"/>
<dbReference type="Gene3D" id="1.20.120.1490">
    <property type="match status" value="1"/>
</dbReference>
<dbReference type="EMBL" id="FOCP01000001">
    <property type="protein sequence ID" value="SEM71322.1"/>
    <property type="molecule type" value="Genomic_DNA"/>
</dbReference>
<dbReference type="InterPro" id="IPR012899">
    <property type="entry name" value="LTXXQ"/>
</dbReference>
<proteinExistence type="predicted"/>
<protein>
    <submittedName>
        <fullName evidence="2">Protein refolding chaperone Spy/CpxP family</fullName>
    </submittedName>
</protein>
<dbReference type="Pfam" id="PF07813">
    <property type="entry name" value="LTXXQ"/>
    <property type="match status" value="1"/>
</dbReference>
<evidence type="ECO:0000313" key="3">
    <source>
        <dbReference type="Proteomes" id="UP000199459"/>
    </source>
</evidence>
<organism evidence="2 3">
    <name type="scientific">Nitrosomonas marina</name>
    <dbReference type="NCBI Taxonomy" id="917"/>
    <lineage>
        <taxon>Bacteria</taxon>
        <taxon>Pseudomonadati</taxon>
        <taxon>Pseudomonadota</taxon>
        <taxon>Betaproteobacteria</taxon>
        <taxon>Nitrosomonadales</taxon>
        <taxon>Nitrosomonadaceae</taxon>
        <taxon>Nitrosomonas</taxon>
    </lineage>
</organism>
<name>A0A1H8AKL1_9PROT</name>
<feature type="compositionally biased region" description="Basic and acidic residues" evidence="1">
    <location>
        <begin position="75"/>
        <end position="110"/>
    </location>
</feature>
<accession>A0A1H8AKL1</accession>
<feature type="region of interest" description="Disordered" evidence="1">
    <location>
        <begin position="75"/>
        <end position="118"/>
    </location>
</feature>
<dbReference type="GO" id="GO:0042597">
    <property type="term" value="C:periplasmic space"/>
    <property type="evidence" value="ECO:0007669"/>
    <property type="project" value="InterPro"/>
</dbReference>
<gene>
    <name evidence="2" type="ORF">SAMN05216325_101205</name>
</gene>
<reference evidence="2 3" key="1">
    <citation type="submission" date="2016-10" db="EMBL/GenBank/DDBJ databases">
        <authorList>
            <person name="de Groot N.N."/>
        </authorList>
    </citation>
    <scope>NUCLEOTIDE SEQUENCE [LARGE SCALE GENOMIC DNA]</scope>
    <source>
        <strain evidence="2 3">Nm22</strain>
    </source>
</reference>
<evidence type="ECO:0000256" key="1">
    <source>
        <dbReference type="SAM" id="MobiDB-lite"/>
    </source>
</evidence>
<dbReference type="STRING" id="917.SAMN05216326_1119"/>
<dbReference type="OrthoDB" id="5570786at2"/>